<dbReference type="KEGG" id="prt:AUC31_14505"/>
<gene>
    <name evidence="2" type="ORF">AUC31_14505</name>
</gene>
<dbReference type="Proteomes" id="UP000067683">
    <property type="component" value="Chromosome"/>
</dbReference>
<evidence type="ECO:0000313" key="3">
    <source>
        <dbReference type="Proteomes" id="UP000067683"/>
    </source>
</evidence>
<dbReference type="OrthoDB" id="2429160at2"/>
<evidence type="ECO:0000256" key="1">
    <source>
        <dbReference type="SAM" id="Phobius"/>
    </source>
</evidence>
<feature type="transmembrane region" description="Helical" evidence="1">
    <location>
        <begin position="79"/>
        <end position="103"/>
    </location>
</feature>
<accession>A0A0U2ZAS6</accession>
<name>A0A0U2ZAS6_9BACL</name>
<keyword evidence="1" id="KW-0472">Membrane</keyword>
<keyword evidence="1" id="KW-0812">Transmembrane</keyword>
<reference evidence="2" key="1">
    <citation type="submission" date="2016-01" db="EMBL/GenBank/DDBJ databases">
        <title>Complete genome of Planococcus rifietoensis type strain M8.</title>
        <authorList>
            <person name="See-Too W.S."/>
        </authorList>
    </citation>
    <scope>NUCLEOTIDE SEQUENCE [LARGE SCALE GENOMIC DNA]</scope>
    <source>
        <strain evidence="2">M8</strain>
    </source>
</reference>
<proteinExistence type="predicted"/>
<organism evidence="2 3">
    <name type="scientific">Planococcus rifietoensis</name>
    <dbReference type="NCBI Taxonomy" id="200991"/>
    <lineage>
        <taxon>Bacteria</taxon>
        <taxon>Bacillati</taxon>
        <taxon>Bacillota</taxon>
        <taxon>Bacilli</taxon>
        <taxon>Bacillales</taxon>
        <taxon>Caryophanaceae</taxon>
        <taxon>Planococcus</taxon>
    </lineage>
</organism>
<sequence length="105" mass="11995">MPQWAVYILTILLGGIAIQNIYVAIKPIKNREKQELKEVFSYGDGPFFVVGFLFSFLFWCSEKFFSERLQLAAFRLSSLLMAASLIGLILLIWNLDIVADFLLSL</sequence>
<keyword evidence="1" id="KW-1133">Transmembrane helix</keyword>
<dbReference type="AlphaFoldDB" id="A0A0U2ZAS6"/>
<feature type="transmembrane region" description="Helical" evidence="1">
    <location>
        <begin position="39"/>
        <end position="59"/>
    </location>
</feature>
<dbReference type="STRING" id="200991.AUC31_14505"/>
<dbReference type="EMBL" id="CP013659">
    <property type="protein sequence ID" value="ALS76332.1"/>
    <property type="molecule type" value="Genomic_DNA"/>
</dbReference>
<keyword evidence="3" id="KW-1185">Reference proteome</keyword>
<feature type="transmembrane region" description="Helical" evidence="1">
    <location>
        <begin position="6"/>
        <end position="27"/>
    </location>
</feature>
<dbReference type="RefSeq" id="WP_058383034.1">
    <property type="nucleotide sequence ID" value="NZ_CP013659.2"/>
</dbReference>
<evidence type="ECO:0000313" key="2">
    <source>
        <dbReference type="EMBL" id="ALS76332.1"/>
    </source>
</evidence>
<protein>
    <submittedName>
        <fullName evidence="2">Uncharacterized protein</fullName>
    </submittedName>
</protein>